<keyword evidence="2" id="KW-1133">Transmembrane helix</keyword>
<feature type="transmembrane region" description="Helical" evidence="2">
    <location>
        <begin position="36"/>
        <end position="62"/>
    </location>
</feature>
<dbReference type="RefSeq" id="WP_196310185.1">
    <property type="nucleotide sequence ID" value="NZ_JADPYN010000098.1"/>
</dbReference>
<keyword evidence="2" id="KW-0812">Transmembrane</keyword>
<dbReference type="InterPro" id="IPR036388">
    <property type="entry name" value="WH-like_DNA-bd_sf"/>
</dbReference>
<evidence type="ECO:0000313" key="5">
    <source>
        <dbReference type="Proteomes" id="UP000622362"/>
    </source>
</evidence>
<evidence type="ECO:0000256" key="1">
    <source>
        <dbReference type="SAM" id="MobiDB-lite"/>
    </source>
</evidence>
<feature type="compositionally biased region" description="Basic and acidic residues" evidence="1">
    <location>
        <begin position="71"/>
        <end position="83"/>
    </location>
</feature>
<gene>
    <name evidence="4" type="ORF">I3V53_13670</name>
</gene>
<organism evidence="4 5">
    <name type="scientific">Staphylococcus epidermidis</name>
    <dbReference type="NCBI Taxonomy" id="1282"/>
    <lineage>
        <taxon>Bacteria</taxon>
        <taxon>Bacillati</taxon>
        <taxon>Bacillota</taxon>
        <taxon>Bacilli</taxon>
        <taxon>Bacillales</taxon>
        <taxon>Staphylococcaceae</taxon>
        <taxon>Staphylococcus</taxon>
    </lineage>
</organism>
<comment type="caution">
    <text evidence="4">The sequence shown here is derived from an EMBL/GenBank/DDBJ whole genome shotgun (WGS) entry which is preliminary data.</text>
</comment>
<keyword evidence="2" id="KW-0472">Membrane</keyword>
<evidence type="ECO:0000256" key="2">
    <source>
        <dbReference type="SAM" id="Phobius"/>
    </source>
</evidence>
<feature type="non-terminal residue" evidence="4">
    <location>
        <position position="127"/>
    </location>
</feature>
<dbReference type="EMBL" id="JADPYN010000098">
    <property type="protein sequence ID" value="MBF9305088.1"/>
    <property type="molecule type" value="Genomic_DNA"/>
</dbReference>
<dbReference type="AlphaFoldDB" id="A0A8I0WBU9"/>
<keyword evidence="4" id="KW-0449">Lipoprotein</keyword>
<dbReference type="Pfam" id="PF07553">
    <property type="entry name" value="Lipoprotein_Ltp"/>
    <property type="match status" value="1"/>
</dbReference>
<dbReference type="InterPro" id="IPR011434">
    <property type="entry name" value="Ltp-like_HTH"/>
</dbReference>
<dbReference type="Proteomes" id="UP000622362">
    <property type="component" value="Unassembled WGS sequence"/>
</dbReference>
<feature type="compositionally biased region" description="Polar residues" evidence="1">
    <location>
        <begin position="84"/>
        <end position="94"/>
    </location>
</feature>
<sequence>MEEKFNNEQEERQFRQFQEYQKQQEEEKKKKRKKGWLWGCGGCLVLLILLIIGLTSCTGAFVNEVDKQMNDGNSEVKEDKNASKEQTAALNSAKNYADGMHMSKQGIYEQLTSSAGDQFSEEDAQYA</sequence>
<feature type="domain" description="Putative host cell surface-exposed lipoprotein Ltp-like HTH region" evidence="3">
    <location>
        <begin position="85"/>
        <end position="127"/>
    </location>
</feature>
<protein>
    <submittedName>
        <fullName evidence="4">Ltp family lipoprotein</fullName>
    </submittedName>
</protein>
<proteinExistence type="predicted"/>
<reference evidence="4" key="1">
    <citation type="submission" date="2020-11" db="EMBL/GenBank/DDBJ databases">
        <title>Molecular epidemiology and genomic profiles of multidrug-resistant bacteria collected from clinical sources in South Africa.</title>
        <authorList>
            <person name="Asante J."/>
            <person name="Amoako D.G."/>
        </authorList>
    </citation>
    <scope>NUCLEOTIDE SEQUENCE</scope>
    <source>
        <strain evidence="4">C68</strain>
    </source>
</reference>
<dbReference type="Gene3D" id="1.10.10.10">
    <property type="entry name" value="Winged helix-like DNA-binding domain superfamily/Winged helix DNA-binding domain"/>
    <property type="match status" value="1"/>
</dbReference>
<name>A0A8I0WBU9_STAEP</name>
<accession>A0A8I0WBU9</accession>
<evidence type="ECO:0000259" key="3">
    <source>
        <dbReference type="Pfam" id="PF07553"/>
    </source>
</evidence>
<evidence type="ECO:0000313" key="4">
    <source>
        <dbReference type="EMBL" id="MBF9305088.1"/>
    </source>
</evidence>
<feature type="region of interest" description="Disordered" evidence="1">
    <location>
        <begin position="71"/>
        <end position="95"/>
    </location>
</feature>